<feature type="transmembrane region" description="Helical" evidence="5">
    <location>
        <begin position="160"/>
        <end position="182"/>
    </location>
</feature>
<feature type="domain" description="Neurotransmitter-gated ion-channel ligand-binding" evidence="6">
    <location>
        <begin position="3"/>
        <end position="132"/>
    </location>
</feature>
<dbReference type="Proteomes" id="UP000242188">
    <property type="component" value="Unassembled WGS sequence"/>
</dbReference>
<dbReference type="InterPro" id="IPR038050">
    <property type="entry name" value="Neuro_actylchol_rec"/>
</dbReference>
<dbReference type="PANTHER" id="PTHR18945">
    <property type="entry name" value="NEUROTRANSMITTER GATED ION CHANNEL"/>
    <property type="match status" value="1"/>
</dbReference>
<dbReference type="Gene3D" id="1.20.58.390">
    <property type="entry name" value="Neurotransmitter-gated ion-channel transmembrane domain"/>
    <property type="match status" value="1"/>
</dbReference>
<dbReference type="InterPro" id="IPR036734">
    <property type="entry name" value="Neur_chan_lig-bd_sf"/>
</dbReference>
<feature type="domain" description="Neurotransmitter-gated ion-channel transmembrane" evidence="7">
    <location>
        <begin position="163"/>
        <end position="258"/>
    </location>
</feature>
<keyword evidence="4 5" id="KW-0472">Membrane</keyword>
<dbReference type="Gene3D" id="2.70.170.10">
    <property type="entry name" value="Neurotransmitter-gated ion-channel ligand-binding domain"/>
    <property type="match status" value="1"/>
</dbReference>
<comment type="subcellular location">
    <subcellularLocation>
        <location evidence="1">Membrane</location>
        <topology evidence="1">Multi-pass membrane protein</topology>
    </subcellularLocation>
</comment>
<dbReference type="Pfam" id="PF02931">
    <property type="entry name" value="Neur_chan_LBD"/>
    <property type="match status" value="1"/>
</dbReference>
<evidence type="ECO:0000256" key="5">
    <source>
        <dbReference type="SAM" id="Phobius"/>
    </source>
</evidence>
<dbReference type="EMBL" id="NEDP02076698">
    <property type="protein sequence ID" value="OWF35900.1"/>
    <property type="molecule type" value="Genomic_DNA"/>
</dbReference>
<accession>A0A210PHE1</accession>
<dbReference type="STRING" id="6573.A0A210PHE1"/>
<evidence type="ECO:0000256" key="2">
    <source>
        <dbReference type="ARBA" id="ARBA00022692"/>
    </source>
</evidence>
<evidence type="ECO:0000259" key="6">
    <source>
        <dbReference type="Pfam" id="PF02931"/>
    </source>
</evidence>
<evidence type="ECO:0000256" key="3">
    <source>
        <dbReference type="ARBA" id="ARBA00022989"/>
    </source>
</evidence>
<evidence type="ECO:0000313" key="8">
    <source>
        <dbReference type="EMBL" id="OWF35900.1"/>
    </source>
</evidence>
<proteinExistence type="predicted"/>
<keyword evidence="9" id="KW-1185">Reference proteome</keyword>
<keyword evidence="8" id="KW-0675">Receptor</keyword>
<dbReference type="CDD" id="cd18989">
    <property type="entry name" value="LGIC_ECD_cation"/>
    <property type="match status" value="1"/>
</dbReference>
<comment type="caution">
    <text evidence="8">The sequence shown here is derived from an EMBL/GenBank/DDBJ whole genome shotgun (WGS) entry which is preliminary data.</text>
</comment>
<evidence type="ECO:0000313" key="9">
    <source>
        <dbReference type="Proteomes" id="UP000242188"/>
    </source>
</evidence>
<dbReference type="SUPFAM" id="SSF63712">
    <property type="entry name" value="Nicotinic receptor ligand binding domain-like"/>
    <property type="match status" value="1"/>
</dbReference>
<organism evidence="8 9">
    <name type="scientific">Mizuhopecten yessoensis</name>
    <name type="common">Japanese scallop</name>
    <name type="synonym">Patinopecten yessoensis</name>
    <dbReference type="NCBI Taxonomy" id="6573"/>
    <lineage>
        <taxon>Eukaryota</taxon>
        <taxon>Metazoa</taxon>
        <taxon>Spiralia</taxon>
        <taxon>Lophotrochozoa</taxon>
        <taxon>Mollusca</taxon>
        <taxon>Bivalvia</taxon>
        <taxon>Autobranchia</taxon>
        <taxon>Pteriomorphia</taxon>
        <taxon>Pectinida</taxon>
        <taxon>Pectinoidea</taxon>
        <taxon>Pectinidae</taxon>
        <taxon>Mizuhopecten</taxon>
    </lineage>
</organism>
<evidence type="ECO:0000259" key="7">
    <source>
        <dbReference type="Pfam" id="PF02932"/>
    </source>
</evidence>
<feature type="transmembrane region" description="Helical" evidence="5">
    <location>
        <begin position="218"/>
        <end position="239"/>
    </location>
</feature>
<dbReference type="InterPro" id="IPR006029">
    <property type="entry name" value="Neurotrans-gated_channel_TM"/>
</dbReference>
<dbReference type="OrthoDB" id="6123091at2759"/>
<feature type="transmembrane region" description="Helical" evidence="5">
    <location>
        <begin position="188"/>
        <end position="206"/>
    </location>
</feature>
<evidence type="ECO:0000256" key="1">
    <source>
        <dbReference type="ARBA" id="ARBA00004141"/>
    </source>
</evidence>
<dbReference type="GO" id="GO:0004888">
    <property type="term" value="F:transmembrane signaling receptor activity"/>
    <property type="evidence" value="ECO:0007669"/>
    <property type="project" value="InterPro"/>
</dbReference>
<protein>
    <submittedName>
        <fullName evidence="8">Neuronal acetylcholine receptor subunit alpha-10</fullName>
    </submittedName>
</protein>
<gene>
    <name evidence="8" type="ORF">KP79_PYT09724</name>
</gene>
<dbReference type="InterPro" id="IPR006202">
    <property type="entry name" value="Neur_chan_lig-bd"/>
</dbReference>
<feature type="transmembrane region" description="Helical" evidence="5">
    <location>
        <begin position="323"/>
        <end position="345"/>
    </location>
</feature>
<dbReference type="InterPro" id="IPR036719">
    <property type="entry name" value="Neuro-gated_channel_TM_sf"/>
</dbReference>
<evidence type="ECO:0000256" key="4">
    <source>
        <dbReference type="ARBA" id="ARBA00023136"/>
    </source>
</evidence>
<dbReference type="GO" id="GO:0005230">
    <property type="term" value="F:extracellular ligand-gated monoatomic ion channel activity"/>
    <property type="evidence" value="ECO:0007669"/>
    <property type="project" value="InterPro"/>
</dbReference>
<dbReference type="GO" id="GO:0016020">
    <property type="term" value="C:membrane"/>
    <property type="evidence" value="ECO:0007669"/>
    <property type="project" value="UniProtKB-SubCell"/>
</dbReference>
<name>A0A210PHE1_MIZYE</name>
<keyword evidence="3 5" id="KW-1133">Transmembrane helix</keyword>
<sequence length="349" mass="39715">MNILASLVVQWNDVSLVWDPAAYNELYDINIGQNNIWLPKLYNIKASNSFSAISDSDFLVNIANNGKITWQPGGFIDVKFSQDVSYFPFDRQTCSIQLAPWGYLQNKVQLRPVKTEISLNFYETNGEWSLDGTLTGTDLLSQISLTHFNISISRLPAFHVVNTLMPIYLLLVMNPLVFVLPFDSGERVGFSLTVFLTFTVFITIVNDVLPANSESMSILSYFIFAILVVSGIIASMNIFQLRLYHKDENLPVPRWLVRLMRILGCHCRKSRRRVIEVCPVHAVPKSLDKISSKKGLTIQEEENATEGTEQDLTWKDVARILDTFYMCMFYTFITVCSIATVLNMYQGNK</sequence>
<reference evidence="8 9" key="1">
    <citation type="journal article" date="2017" name="Nat. Ecol. Evol.">
        <title>Scallop genome provides insights into evolution of bilaterian karyotype and development.</title>
        <authorList>
            <person name="Wang S."/>
            <person name="Zhang J."/>
            <person name="Jiao W."/>
            <person name="Li J."/>
            <person name="Xun X."/>
            <person name="Sun Y."/>
            <person name="Guo X."/>
            <person name="Huan P."/>
            <person name="Dong B."/>
            <person name="Zhang L."/>
            <person name="Hu X."/>
            <person name="Sun X."/>
            <person name="Wang J."/>
            <person name="Zhao C."/>
            <person name="Wang Y."/>
            <person name="Wang D."/>
            <person name="Huang X."/>
            <person name="Wang R."/>
            <person name="Lv J."/>
            <person name="Li Y."/>
            <person name="Zhang Z."/>
            <person name="Liu B."/>
            <person name="Lu W."/>
            <person name="Hui Y."/>
            <person name="Liang J."/>
            <person name="Zhou Z."/>
            <person name="Hou R."/>
            <person name="Li X."/>
            <person name="Liu Y."/>
            <person name="Li H."/>
            <person name="Ning X."/>
            <person name="Lin Y."/>
            <person name="Zhao L."/>
            <person name="Xing Q."/>
            <person name="Dou J."/>
            <person name="Li Y."/>
            <person name="Mao J."/>
            <person name="Guo H."/>
            <person name="Dou H."/>
            <person name="Li T."/>
            <person name="Mu C."/>
            <person name="Jiang W."/>
            <person name="Fu Q."/>
            <person name="Fu X."/>
            <person name="Miao Y."/>
            <person name="Liu J."/>
            <person name="Yu Q."/>
            <person name="Li R."/>
            <person name="Liao H."/>
            <person name="Li X."/>
            <person name="Kong Y."/>
            <person name="Jiang Z."/>
            <person name="Chourrout D."/>
            <person name="Li R."/>
            <person name="Bao Z."/>
        </authorList>
    </citation>
    <scope>NUCLEOTIDE SEQUENCE [LARGE SCALE GENOMIC DNA]</scope>
    <source>
        <strain evidence="8 9">PY_sf001</strain>
    </source>
</reference>
<dbReference type="SUPFAM" id="SSF90112">
    <property type="entry name" value="Neurotransmitter-gated ion-channel transmembrane pore"/>
    <property type="match status" value="1"/>
</dbReference>
<dbReference type="CDD" id="cd19051">
    <property type="entry name" value="LGIC_TM_cation"/>
    <property type="match status" value="1"/>
</dbReference>
<keyword evidence="2 5" id="KW-0812">Transmembrane</keyword>
<dbReference type="AlphaFoldDB" id="A0A210PHE1"/>
<dbReference type="Pfam" id="PF02932">
    <property type="entry name" value="Neur_chan_memb"/>
    <property type="match status" value="1"/>
</dbReference>
<dbReference type="InterPro" id="IPR006201">
    <property type="entry name" value="Neur_channel"/>
</dbReference>